<dbReference type="EMBL" id="KN840420">
    <property type="protein sequence ID" value="KIJ57433.1"/>
    <property type="molecule type" value="Genomic_DNA"/>
</dbReference>
<proteinExistence type="predicted"/>
<dbReference type="Pfam" id="PF18758">
    <property type="entry name" value="KDZ"/>
    <property type="match status" value="1"/>
</dbReference>
<dbReference type="AlphaFoldDB" id="A0A0C2PQX9"/>
<evidence type="ECO:0000313" key="2">
    <source>
        <dbReference type="Proteomes" id="UP000053820"/>
    </source>
</evidence>
<dbReference type="PANTHER" id="PTHR33096:SF1">
    <property type="entry name" value="CXC1-LIKE CYSTEINE CLUSTER ASSOCIATED WITH KDZ TRANSPOSASES DOMAIN-CONTAINING PROTEIN"/>
    <property type="match status" value="1"/>
</dbReference>
<dbReference type="PANTHER" id="PTHR33096">
    <property type="entry name" value="CXC2 DOMAIN-CONTAINING PROTEIN"/>
    <property type="match status" value="1"/>
</dbReference>
<keyword evidence="2" id="KW-1185">Reference proteome</keyword>
<evidence type="ECO:0000313" key="1">
    <source>
        <dbReference type="EMBL" id="KIJ57433.1"/>
    </source>
</evidence>
<dbReference type="Proteomes" id="UP000053820">
    <property type="component" value="Unassembled WGS sequence"/>
</dbReference>
<accession>A0A0C2PQX9</accession>
<sequence>MVGSFHGHAHNRRCQLDWHPMYITGAGRTEGEGCEHVFSSSNELARTTRHATRFHRHQAIEEHFKFWNMDKYAALKATEMVRVLTAELKVLQTELDISDDDFGRFHEQERQHLDGLKQPSPLDQLRIRYVSALDELAAKTEEWRVARETANIALSEVHIGDFEEISLALKRAHARVDSAYEQLQHAEHLVAHIQNQLGLEVRWKIGGGEYNQFKEESKIMKYRAALNELERLVVMRLFELSKLALSGTGMISSAFSGLYS</sequence>
<dbReference type="OrthoDB" id="3251205at2759"/>
<dbReference type="HOGENOM" id="CLU_056797_2_0_1"/>
<dbReference type="InterPro" id="IPR040521">
    <property type="entry name" value="KDZ"/>
</dbReference>
<protein>
    <submittedName>
        <fullName evidence="1">Uncharacterized protein</fullName>
    </submittedName>
</protein>
<reference evidence="1 2" key="1">
    <citation type="submission" date="2014-04" db="EMBL/GenBank/DDBJ databases">
        <title>Evolutionary Origins and Diversification of the Mycorrhizal Mutualists.</title>
        <authorList>
            <consortium name="DOE Joint Genome Institute"/>
            <consortium name="Mycorrhizal Genomics Consortium"/>
            <person name="Kohler A."/>
            <person name="Kuo A."/>
            <person name="Nagy L.G."/>
            <person name="Floudas D."/>
            <person name="Copeland A."/>
            <person name="Barry K.W."/>
            <person name="Cichocki N."/>
            <person name="Veneault-Fourrey C."/>
            <person name="LaButti K."/>
            <person name="Lindquist E.A."/>
            <person name="Lipzen A."/>
            <person name="Lundell T."/>
            <person name="Morin E."/>
            <person name="Murat C."/>
            <person name="Riley R."/>
            <person name="Ohm R."/>
            <person name="Sun H."/>
            <person name="Tunlid A."/>
            <person name="Henrissat B."/>
            <person name="Grigoriev I.V."/>
            <person name="Hibbett D.S."/>
            <person name="Martin F."/>
        </authorList>
    </citation>
    <scope>NUCLEOTIDE SEQUENCE [LARGE SCALE GENOMIC DNA]</scope>
    <source>
        <strain evidence="1 2">MD-312</strain>
    </source>
</reference>
<gene>
    <name evidence="1" type="ORF">HYDPIDRAFT_178172</name>
</gene>
<organism evidence="1 2">
    <name type="scientific">Hydnomerulius pinastri MD-312</name>
    <dbReference type="NCBI Taxonomy" id="994086"/>
    <lineage>
        <taxon>Eukaryota</taxon>
        <taxon>Fungi</taxon>
        <taxon>Dikarya</taxon>
        <taxon>Basidiomycota</taxon>
        <taxon>Agaricomycotina</taxon>
        <taxon>Agaricomycetes</taxon>
        <taxon>Agaricomycetidae</taxon>
        <taxon>Boletales</taxon>
        <taxon>Boletales incertae sedis</taxon>
        <taxon>Leucogyrophana</taxon>
    </lineage>
</organism>
<name>A0A0C2PQX9_9AGAM</name>